<dbReference type="Proteomes" id="UP000008065">
    <property type="component" value="Unassembled WGS sequence"/>
</dbReference>
<proteinExistence type="predicted"/>
<accession>F8MQV6</accession>
<keyword evidence="2" id="KW-1185">Reference proteome</keyword>
<protein>
    <submittedName>
        <fullName evidence="1">Uncharacterized protein</fullName>
    </submittedName>
</protein>
<sequence>MLLGFWTGQKEGLLAACCMLICRGDDGMADCGPLAGRRVLSSFNLHNGRHM</sequence>
<dbReference type="AlphaFoldDB" id="F8MQV6"/>
<reference evidence="2" key="1">
    <citation type="journal article" date="2011" name="Genetics">
        <title>Massive changes in genome architecture accompany the transition to self-fertility in the filamentous fungus Neurospora tetrasperma.</title>
        <authorList>
            <person name="Ellison C.E."/>
            <person name="Stajich J.E."/>
            <person name="Jacobson D.J."/>
            <person name="Natvig D.O."/>
            <person name="Lapidus A."/>
            <person name="Foster B."/>
            <person name="Aerts A."/>
            <person name="Riley R."/>
            <person name="Lindquist E.A."/>
            <person name="Grigoriev I.V."/>
            <person name="Taylor J.W."/>
        </authorList>
    </citation>
    <scope>NUCLEOTIDE SEQUENCE [LARGE SCALE GENOMIC DNA]</scope>
    <source>
        <strain evidence="2">FGSC 2508 / P0657</strain>
    </source>
</reference>
<dbReference type="RefSeq" id="XP_009852305.1">
    <property type="nucleotide sequence ID" value="XM_009854003.1"/>
</dbReference>
<gene>
    <name evidence="1" type="ORF">NEUTE1DRAFT_117462</name>
</gene>
<dbReference type="GeneID" id="20823299"/>
<dbReference type="VEuPathDB" id="FungiDB:NEUTE1DRAFT_117462"/>
<dbReference type="KEGG" id="nte:NEUTE1DRAFT117462"/>
<dbReference type="EMBL" id="GL891305">
    <property type="protein sequence ID" value="EGO56736.1"/>
    <property type="molecule type" value="Genomic_DNA"/>
</dbReference>
<dbReference type="HOGENOM" id="CLU_3112023_0_0_1"/>
<evidence type="ECO:0000313" key="1">
    <source>
        <dbReference type="EMBL" id="EGO56736.1"/>
    </source>
</evidence>
<organism evidence="1 2">
    <name type="scientific">Neurospora tetrasperma (strain FGSC 2508 / ATCC MYA-4615 / P0657)</name>
    <dbReference type="NCBI Taxonomy" id="510951"/>
    <lineage>
        <taxon>Eukaryota</taxon>
        <taxon>Fungi</taxon>
        <taxon>Dikarya</taxon>
        <taxon>Ascomycota</taxon>
        <taxon>Pezizomycotina</taxon>
        <taxon>Sordariomycetes</taxon>
        <taxon>Sordariomycetidae</taxon>
        <taxon>Sordariales</taxon>
        <taxon>Sordariaceae</taxon>
        <taxon>Neurospora</taxon>
    </lineage>
</organism>
<name>F8MQV6_NEUT8</name>
<evidence type="ECO:0000313" key="2">
    <source>
        <dbReference type="Proteomes" id="UP000008065"/>
    </source>
</evidence>
<feature type="non-terminal residue" evidence="1">
    <location>
        <position position="51"/>
    </location>
</feature>